<sequence length="392" mass="43557">MSRRTVIGDLRVQEIRRRDGRVAYTITEPGGPVHPVADSFLRTCDVGTARTYAYLLVDHLRWLPYEGLSPETTTFYDLERYMGAVGAEFNGPFGQPWRAGKKPYQQSTLETAAAALKGFYVHQGKLGINEVVAGEFGGTRLPTKADRNRALLGHILKEMPANKLRPKRVVRRRHPKLPPEGAREVLLEDFKTARDQMVVTWLDDGGFRIGELTGIHLVDLHLRENAHCGECSSAHVHICHRETNANRSRVKTKQDWSVHNGVVQGGKIRRASPAMVHSYFAYMTTEYPPDAKHGMLLVNLSGPTAGLPWTTDSARKLLKRAGYRLALGLVRPHMFRHQFGSDVLDAADGNAVIARDAGGWASAQTVEEVYGHTDVHDPAFVTALNTVWGEPS</sequence>
<organism evidence="1 2">
    <name type="scientific">Streptomyces lavendulae subsp. lavendulae</name>
    <dbReference type="NCBI Taxonomy" id="58340"/>
    <lineage>
        <taxon>Bacteria</taxon>
        <taxon>Bacillati</taxon>
        <taxon>Actinomycetota</taxon>
        <taxon>Actinomycetes</taxon>
        <taxon>Kitasatosporales</taxon>
        <taxon>Streptomycetaceae</taxon>
        <taxon>Streptomyces</taxon>
    </lineage>
</organism>
<dbReference type="SUPFAM" id="SSF56349">
    <property type="entry name" value="DNA breaking-rejoining enzymes"/>
    <property type="match status" value="1"/>
</dbReference>
<gene>
    <name evidence="1" type="primary">xerC1</name>
    <name evidence="1" type="ORF">SLAV_37040</name>
</gene>
<proteinExistence type="predicted"/>
<evidence type="ECO:0000313" key="1">
    <source>
        <dbReference type="EMBL" id="ATZ29173.1"/>
    </source>
</evidence>
<keyword evidence="2" id="KW-1185">Reference proteome</keyword>
<dbReference type="OrthoDB" id="9803188at2"/>
<dbReference type="Gene3D" id="1.10.443.10">
    <property type="entry name" value="Intergrase catalytic core"/>
    <property type="match status" value="1"/>
</dbReference>
<reference evidence="1 2" key="1">
    <citation type="submission" date="2017-11" db="EMBL/GenBank/DDBJ databases">
        <title>Complete genome sequence of Streptomyces lavendulae subsp. lavendulae CCM 3239 (formerly 'Streptomyces aureofaciens CCM 3239'), the producer of the angucycline-type antibiotic auricin.</title>
        <authorList>
            <person name="Busche T."/>
            <person name="Novakova R."/>
            <person name="Al'Dilaimi A."/>
            <person name="Homerova D."/>
            <person name="Feckova L."/>
            <person name="Rezuchova B."/>
            <person name="Mingyar E."/>
            <person name="Csolleiova D."/>
            <person name="Bekeova C."/>
            <person name="Winkler A."/>
            <person name="Sevcikova B."/>
            <person name="Kalinowski J."/>
            <person name="Kormanec J."/>
            <person name="Ruckert C."/>
        </authorList>
    </citation>
    <scope>NUCLEOTIDE SEQUENCE [LARGE SCALE GENOMIC DNA]</scope>
    <source>
        <strain evidence="1 2">CCM 3239</strain>
    </source>
</reference>
<dbReference type="KEGG" id="slx:SLAV_37040"/>
<dbReference type="InterPro" id="IPR044068">
    <property type="entry name" value="CB"/>
</dbReference>
<dbReference type="PROSITE" id="PS51900">
    <property type="entry name" value="CB"/>
    <property type="match status" value="1"/>
</dbReference>
<dbReference type="InterPro" id="IPR013762">
    <property type="entry name" value="Integrase-like_cat_sf"/>
</dbReference>
<evidence type="ECO:0000313" key="2">
    <source>
        <dbReference type="Proteomes" id="UP000231791"/>
    </source>
</evidence>
<dbReference type="GO" id="GO:0015074">
    <property type="term" value="P:DNA integration"/>
    <property type="evidence" value="ECO:0007669"/>
    <property type="project" value="InterPro"/>
</dbReference>
<dbReference type="PROSITE" id="PS51898">
    <property type="entry name" value="TYR_RECOMBINASE"/>
    <property type="match status" value="1"/>
</dbReference>
<dbReference type="InterPro" id="IPR002104">
    <property type="entry name" value="Integrase_catalytic"/>
</dbReference>
<dbReference type="Proteomes" id="UP000231791">
    <property type="component" value="Chromosome"/>
</dbReference>
<dbReference type="AlphaFoldDB" id="A0A2K8PTK7"/>
<dbReference type="RefSeq" id="WP_030227837.1">
    <property type="nucleotide sequence ID" value="NZ_CP024985.1"/>
</dbReference>
<accession>A0A2K8PTK7</accession>
<dbReference type="EMBL" id="CP024985">
    <property type="protein sequence ID" value="ATZ29173.1"/>
    <property type="molecule type" value="Genomic_DNA"/>
</dbReference>
<dbReference type="InterPro" id="IPR011010">
    <property type="entry name" value="DNA_brk_join_enz"/>
</dbReference>
<protein>
    <submittedName>
        <fullName evidence="1">Tyrosine recombinase XerC</fullName>
    </submittedName>
</protein>
<name>A0A2K8PTK7_STRLA</name>
<dbReference type="GeneID" id="49388366"/>
<dbReference type="Pfam" id="PF00589">
    <property type="entry name" value="Phage_integrase"/>
    <property type="match status" value="1"/>
</dbReference>
<dbReference type="GO" id="GO:0006310">
    <property type="term" value="P:DNA recombination"/>
    <property type="evidence" value="ECO:0007669"/>
    <property type="project" value="InterPro"/>
</dbReference>
<dbReference type="GO" id="GO:0003677">
    <property type="term" value="F:DNA binding"/>
    <property type="evidence" value="ECO:0007669"/>
    <property type="project" value="UniProtKB-UniRule"/>
</dbReference>